<dbReference type="AlphaFoldDB" id="A0A9X3DHB5"/>
<evidence type="ECO:0000313" key="1">
    <source>
        <dbReference type="EMBL" id="MCX3267292.1"/>
    </source>
</evidence>
<evidence type="ECO:0000313" key="2">
    <source>
        <dbReference type="Proteomes" id="UP001142592"/>
    </source>
</evidence>
<protein>
    <submittedName>
        <fullName evidence="1">Uncharacterized protein</fullName>
    </submittedName>
</protein>
<organism evidence="1 2">
    <name type="scientific">Pedobacter agri</name>
    <dbReference type="NCBI Taxonomy" id="454586"/>
    <lineage>
        <taxon>Bacteria</taxon>
        <taxon>Pseudomonadati</taxon>
        <taxon>Bacteroidota</taxon>
        <taxon>Sphingobacteriia</taxon>
        <taxon>Sphingobacteriales</taxon>
        <taxon>Sphingobacteriaceae</taxon>
        <taxon>Pedobacter</taxon>
    </lineage>
</organism>
<sequence length="93" mass="10468">MKAENPDLSLVRHKFDEALIDTIWSETGAPSYIIKEGLDPEEYSIMAKQLLEAEQIIAHDFTSEVRNESGSKSAKFDYKSGWFLEGLGEGEVE</sequence>
<proteinExistence type="predicted"/>
<dbReference type="EMBL" id="JAPJUH010000007">
    <property type="protein sequence ID" value="MCX3267292.1"/>
    <property type="molecule type" value="Genomic_DNA"/>
</dbReference>
<comment type="caution">
    <text evidence="1">The sequence shown here is derived from an EMBL/GenBank/DDBJ whole genome shotgun (WGS) entry which is preliminary data.</text>
</comment>
<dbReference type="Proteomes" id="UP001142592">
    <property type="component" value="Unassembled WGS sequence"/>
</dbReference>
<keyword evidence="2" id="KW-1185">Reference proteome</keyword>
<reference evidence="1" key="1">
    <citation type="submission" date="2022-11" db="EMBL/GenBank/DDBJ databases">
        <authorList>
            <person name="Graham C."/>
            <person name="Newman J.D."/>
        </authorList>
    </citation>
    <scope>NUCLEOTIDE SEQUENCE</scope>
    <source>
        <strain evidence="1">DSM 19486</strain>
    </source>
</reference>
<accession>A0A9X3DHB5</accession>
<gene>
    <name evidence="1" type="ORF">OQZ29_21195</name>
</gene>
<dbReference type="RefSeq" id="WP_010600412.1">
    <property type="nucleotide sequence ID" value="NZ_JAPJUH010000007.1"/>
</dbReference>
<name>A0A9X3DHB5_9SPHI</name>